<dbReference type="PANTHER" id="PTHR33446">
    <property type="entry name" value="PROTEIN TONB-RELATED"/>
    <property type="match status" value="1"/>
</dbReference>
<evidence type="ECO:0000256" key="6">
    <source>
        <dbReference type="ARBA" id="ARBA00022692"/>
    </source>
</evidence>
<evidence type="ECO:0000256" key="8">
    <source>
        <dbReference type="ARBA" id="ARBA00022989"/>
    </source>
</evidence>
<dbReference type="Gene3D" id="3.30.1150.10">
    <property type="match status" value="1"/>
</dbReference>
<dbReference type="InterPro" id="IPR037682">
    <property type="entry name" value="TonB_C"/>
</dbReference>
<evidence type="ECO:0000256" key="3">
    <source>
        <dbReference type="ARBA" id="ARBA00022448"/>
    </source>
</evidence>
<evidence type="ECO:0000256" key="4">
    <source>
        <dbReference type="ARBA" id="ARBA00022475"/>
    </source>
</evidence>
<reference evidence="12 13" key="1">
    <citation type="submission" date="2022-04" db="EMBL/GenBank/DDBJ databases">
        <title>Hymenobacter sp. isolated from the air.</title>
        <authorList>
            <person name="Won M."/>
            <person name="Lee C.-M."/>
            <person name="Woen H.-Y."/>
            <person name="Kwon S.-W."/>
        </authorList>
    </citation>
    <scope>NUCLEOTIDE SEQUENCE [LARGE SCALE GENOMIC DNA]</scope>
    <source>
        <strain evidence="13">5516 S-25</strain>
    </source>
</reference>
<keyword evidence="9" id="KW-0472">Membrane</keyword>
<dbReference type="InterPro" id="IPR051045">
    <property type="entry name" value="TonB-dependent_transducer"/>
</dbReference>
<accession>A0ABY4J9U5</accession>
<protein>
    <submittedName>
        <fullName evidence="12">Energy transducer TonB</fullName>
    </submittedName>
</protein>
<evidence type="ECO:0000256" key="7">
    <source>
        <dbReference type="ARBA" id="ARBA00022927"/>
    </source>
</evidence>
<dbReference type="PROSITE" id="PS52015">
    <property type="entry name" value="TONB_CTD"/>
    <property type="match status" value="1"/>
</dbReference>
<evidence type="ECO:0000256" key="10">
    <source>
        <dbReference type="SAM" id="SignalP"/>
    </source>
</evidence>
<evidence type="ECO:0000256" key="1">
    <source>
        <dbReference type="ARBA" id="ARBA00004383"/>
    </source>
</evidence>
<keyword evidence="5" id="KW-0997">Cell inner membrane</keyword>
<name>A0ABY4J9U5_9BACT</name>
<keyword evidence="4" id="KW-1003">Cell membrane</keyword>
<keyword evidence="6" id="KW-0812">Transmembrane</keyword>
<dbReference type="PANTHER" id="PTHR33446:SF2">
    <property type="entry name" value="PROTEIN TONB"/>
    <property type="match status" value="1"/>
</dbReference>
<evidence type="ECO:0000256" key="9">
    <source>
        <dbReference type="ARBA" id="ARBA00023136"/>
    </source>
</evidence>
<evidence type="ECO:0000313" key="13">
    <source>
        <dbReference type="Proteomes" id="UP000829647"/>
    </source>
</evidence>
<proteinExistence type="inferred from homology"/>
<comment type="subcellular location">
    <subcellularLocation>
        <location evidence="1">Cell inner membrane</location>
        <topology evidence="1">Single-pass membrane protein</topology>
        <orientation evidence="1">Periplasmic side</orientation>
    </subcellularLocation>
</comment>
<gene>
    <name evidence="12" type="ORF">MWH26_18740</name>
</gene>
<keyword evidence="10" id="KW-0732">Signal</keyword>
<keyword evidence="7" id="KW-0653">Protein transport</keyword>
<feature type="signal peptide" evidence="10">
    <location>
        <begin position="1"/>
        <end position="20"/>
    </location>
</feature>
<organism evidence="12 13">
    <name type="scientific">Hymenobacter sublimis</name>
    <dbReference type="NCBI Taxonomy" id="2933777"/>
    <lineage>
        <taxon>Bacteria</taxon>
        <taxon>Pseudomonadati</taxon>
        <taxon>Bacteroidota</taxon>
        <taxon>Cytophagia</taxon>
        <taxon>Cytophagales</taxon>
        <taxon>Hymenobacteraceae</taxon>
        <taxon>Hymenobacter</taxon>
    </lineage>
</organism>
<keyword evidence="8" id="KW-1133">Transmembrane helix</keyword>
<dbReference type="SUPFAM" id="SSF74653">
    <property type="entry name" value="TolA/TonB C-terminal domain"/>
    <property type="match status" value="1"/>
</dbReference>
<feature type="chain" id="PRO_5046800276" evidence="10">
    <location>
        <begin position="21"/>
        <end position="488"/>
    </location>
</feature>
<sequence>MPMSTPIRLLFLSITGTLLAACQPERTAQRPEPAAAPALADSLAYDSLAQPVGATPVRRDWHRLEQPTSRRAPLIVYRGSTRRPAGLGAEAPPAEARLHDLTLKASEYFQIDPTKPAEVRGREGTVVRIPAGSLVDSRQRPATGAVWVELKECYAASDMLLSNLLTETLAGAPLELTGAVLVRATAAGQQLLLATGRSLQLELAGGHSAHPLFYGQAAPAAPVRWLESETSATTAASEQIYTTAQQMPRYGQGPADINRLIRYPRQAQERQTQGLVFASFVVDEAGRVRAPRILRGLGDGCDEEVLRVLRQTSGRWTPGQQDGRFVKVKMVLPIRFNFQAGMASAPEPAALPEPAEEEETLAASDELAPAPNALQPTKLGWLAVGQPWAGSAAALYVPSATPADGDHTTVRLLIPGRRIVLAGTPQDAGYQFATAPSGAAVVVLGLRYENGTPFLARREATTGGAPSDTLHFQETTLTDLEAALAKLD</sequence>
<dbReference type="Proteomes" id="UP000829647">
    <property type="component" value="Chromosome"/>
</dbReference>
<dbReference type="EMBL" id="CP095848">
    <property type="protein sequence ID" value="UPL49201.1"/>
    <property type="molecule type" value="Genomic_DNA"/>
</dbReference>
<dbReference type="Pfam" id="PF03544">
    <property type="entry name" value="TonB_C"/>
    <property type="match status" value="1"/>
</dbReference>
<feature type="domain" description="TonB C-terminal" evidence="11">
    <location>
        <begin position="248"/>
        <end position="345"/>
    </location>
</feature>
<evidence type="ECO:0000256" key="5">
    <source>
        <dbReference type="ARBA" id="ARBA00022519"/>
    </source>
</evidence>
<keyword evidence="3" id="KW-0813">Transport</keyword>
<evidence type="ECO:0000313" key="12">
    <source>
        <dbReference type="EMBL" id="UPL49201.1"/>
    </source>
</evidence>
<evidence type="ECO:0000256" key="2">
    <source>
        <dbReference type="ARBA" id="ARBA00006555"/>
    </source>
</evidence>
<evidence type="ECO:0000259" key="11">
    <source>
        <dbReference type="PROSITE" id="PS52015"/>
    </source>
</evidence>
<dbReference type="InterPro" id="IPR006260">
    <property type="entry name" value="TonB/TolA_C"/>
</dbReference>
<keyword evidence="13" id="KW-1185">Reference proteome</keyword>
<dbReference type="NCBIfam" id="TIGR01352">
    <property type="entry name" value="tonB_Cterm"/>
    <property type="match status" value="1"/>
</dbReference>
<comment type="similarity">
    <text evidence="2">Belongs to the TonB family.</text>
</comment>
<dbReference type="RefSeq" id="WP_247975457.1">
    <property type="nucleotide sequence ID" value="NZ_CP095848.1"/>
</dbReference>